<keyword evidence="3" id="KW-1185">Reference proteome</keyword>
<dbReference type="Pfam" id="PF00646">
    <property type="entry name" value="F-box"/>
    <property type="match status" value="1"/>
</dbReference>
<gene>
    <name evidence="2" type="ORF">DFH07DRAFT_7929</name>
</gene>
<feature type="domain" description="F-box" evidence="1">
    <location>
        <begin position="8"/>
        <end position="49"/>
    </location>
</feature>
<protein>
    <recommendedName>
        <fullName evidence="1">F-box domain-containing protein</fullName>
    </recommendedName>
</protein>
<comment type="caution">
    <text evidence="2">The sequence shown here is derived from an EMBL/GenBank/DDBJ whole genome shotgun (WGS) entry which is preliminary data.</text>
</comment>
<sequence length="277" mass="31092">MPYPTSCWSEFPVDLIINTMGFMMPHEILVLRKVSQSIAHITRERSVWIDALRRLSLKHGIYTPSFPLTAMTLDELEHAATACRRFSARLRHKFIQPNDSLLSPIASQFIEATRPGEDFDHLRFLPGGRFLVTTFGCTLRLWDLGTTPTNAKLNPIASFELEGVTDIQSVRTRASNSSSEALLIVSTTESQSVFRVYIFTIYPPASNPKFTLFAPILTLPMDGRYPNIIGATSQHVSISTASSMVIWDFIADSWSSWPSKPSLHDKGCDPRQPLFLS</sequence>
<reference evidence="2" key="1">
    <citation type="submission" date="2023-03" db="EMBL/GenBank/DDBJ databases">
        <title>Massive genome expansion in bonnet fungi (Mycena s.s.) driven by repeated elements and novel gene families across ecological guilds.</title>
        <authorList>
            <consortium name="Lawrence Berkeley National Laboratory"/>
            <person name="Harder C.B."/>
            <person name="Miyauchi S."/>
            <person name="Viragh M."/>
            <person name="Kuo A."/>
            <person name="Thoen E."/>
            <person name="Andreopoulos B."/>
            <person name="Lu D."/>
            <person name="Skrede I."/>
            <person name="Drula E."/>
            <person name="Henrissat B."/>
            <person name="Morin E."/>
            <person name="Kohler A."/>
            <person name="Barry K."/>
            <person name="LaButti K."/>
            <person name="Morin E."/>
            <person name="Salamov A."/>
            <person name="Lipzen A."/>
            <person name="Mereny Z."/>
            <person name="Hegedus B."/>
            <person name="Baldrian P."/>
            <person name="Stursova M."/>
            <person name="Weitz H."/>
            <person name="Taylor A."/>
            <person name="Grigoriev I.V."/>
            <person name="Nagy L.G."/>
            <person name="Martin F."/>
            <person name="Kauserud H."/>
        </authorList>
    </citation>
    <scope>NUCLEOTIDE SEQUENCE</scope>
    <source>
        <strain evidence="2">CBHHK188m</strain>
    </source>
</reference>
<name>A0AAD7KHV4_9AGAR</name>
<evidence type="ECO:0000313" key="2">
    <source>
        <dbReference type="EMBL" id="KAJ7785349.1"/>
    </source>
</evidence>
<dbReference type="EMBL" id="JARJLG010000001">
    <property type="protein sequence ID" value="KAJ7785349.1"/>
    <property type="molecule type" value="Genomic_DNA"/>
</dbReference>
<dbReference type="Proteomes" id="UP001215280">
    <property type="component" value="Unassembled WGS sequence"/>
</dbReference>
<evidence type="ECO:0000259" key="1">
    <source>
        <dbReference type="Pfam" id="PF00646"/>
    </source>
</evidence>
<organism evidence="2 3">
    <name type="scientific">Mycena maculata</name>
    <dbReference type="NCBI Taxonomy" id="230809"/>
    <lineage>
        <taxon>Eukaryota</taxon>
        <taxon>Fungi</taxon>
        <taxon>Dikarya</taxon>
        <taxon>Basidiomycota</taxon>
        <taxon>Agaricomycotina</taxon>
        <taxon>Agaricomycetes</taxon>
        <taxon>Agaricomycetidae</taxon>
        <taxon>Agaricales</taxon>
        <taxon>Marasmiineae</taxon>
        <taxon>Mycenaceae</taxon>
        <taxon>Mycena</taxon>
    </lineage>
</organism>
<evidence type="ECO:0000313" key="3">
    <source>
        <dbReference type="Proteomes" id="UP001215280"/>
    </source>
</evidence>
<dbReference type="AlphaFoldDB" id="A0AAD7KHV4"/>
<proteinExistence type="predicted"/>
<dbReference type="InterPro" id="IPR001810">
    <property type="entry name" value="F-box_dom"/>
</dbReference>
<accession>A0AAD7KHV4</accession>